<dbReference type="GO" id="GO:0010052">
    <property type="term" value="P:guard cell differentiation"/>
    <property type="evidence" value="ECO:0007669"/>
    <property type="project" value="UniProtKB-UniRule"/>
</dbReference>
<evidence type="ECO:0000256" key="6">
    <source>
        <dbReference type="ARBA" id="ARBA00023157"/>
    </source>
</evidence>
<dbReference type="PANTHER" id="PTHR33109:SF49">
    <property type="entry name" value="EPIDERMAL PATTERNING FACTOR-LIKE PROTEIN"/>
    <property type="match status" value="1"/>
</dbReference>
<dbReference type="EMBL" id="JANJYI010000001">
    <property type="protein sequence ID" value="KAK2664885.1"/>
    <property type="molecule type" value="Genomic_DNA"/>
</dbReference>
<dbReference type="GO" id="GO:0005576">
    <property type="term" value="C:extracellular region"/>
    <property type="evidence" value="ECO:0007669"/>
    <property type="project" value="UniProtKB-SubCell"/>
</dbReference>
<comment type="subcellular location">
    <subcellularLocation>
        <location evidence="1 7">Secreted</location>
    </subcellularLocation>
</comment>
<keyword evidence="6" id="KW-1015">Disulfide bond</keyword>
<organism evidence="8 9">
    <name type="scientific">Dipteronia dyeriana</name>
    <dbReference type="NCBI Taxonomy" id="168575"/>
    <lineage>
        <taxon>Eukaryota</taxon>
        <taxon>Viridiplantae</taxon>
        <taxon>Streptophyta</taxon>
        <taxon>Embryophyta</taxon>
        <taxon>Tracheophyta</taxon>
        <taxon>Spermatophyta</taxon>
        <taxon>Magnoliopsida</taxon>
        <taxon>eudicotyledons</taxon>
        <taxon>Gunneridae</taxon>
        <taxon>Pentapetalae</taxon>
        <taxon>rosids</taxon>
        <taxon>malvids</taxon>
        <taxon>Sapindales</taxon>
        <taxon>Sapindaceae</taxon>
        <taxon>Hippocastanoideae</taxon>
        <taxon>Acereae</taxon>
        <taxon>Dipteronia</taxon>
    </lineage>
</organism>
<keyword evidence="4 7" id="KW-0964">Secreted</keyword>
<reference evidence="8" key="1">
    <citation type="journal article" date="2023" name="Plant J.">
        <title>Genome sequences and population genomics provide insights into the demographic history, inbreeding, and mutation load of two 'living fossil' tree species of Dipteronia.</title>
        <authorList>
            <person name="Feng Y."/>
            <person name="Comes H.P."/>
            <person name="Chen J."/>
            <person name="Zhu S."/>
            <person name="Lu R."/>
            <person name="Zhang X."/>
            <person name="Li P."/>
            <person name="Qiu J."/>
            <person name="Olsen K.M."/>
            <person name="Qiu Y."/>
        </authorList>
    </citation>
    <scope>NUCLEOTIDE SEQUENCE</scope>
    <source>
        <strain evidence="8">KIB01</strain>
    </source>
</reference>
<comment type="function">
    <text evidence="7">Controls stomatal patterning.</text>
</comment>
<protein>
    <recommendedName>
        <fullName evidence="7">Epidermal patterning factor-like protein</fullName>
    </recommendedName>
</protein>
<name>A0AAE0CVD3_9ROSI</name>
<keyword evidence="5 7" id="KW-0732">Signal</keyword>
<comment type="caution">
    <text evidence="8">The sequence shown here is derived from an EMBL/GenBank/DDBJ whole genome shotgun (WGS) entry which is preliminary data.</text>
</comment>
<evidence type="ECO:0000256" key="2">
    <source>
        <dbReference type="ARBA" id="ARBA00008127"/>
    </source>
</evidence>
<dbReference type="PANTHER" id="PTHR33109">
    <property type="entry name" value="EPIDERMAL PATTERNING FACTOR-LIKE PROTEIN 4"/>
    <property type="match status" value="1"/>
</dbReference>
<keyword evidence="9" id="KW-1185">Reference proteome</keyword>
<evidence type="ECO:0000313" key="8">
    <source>
        <dbReference type="EMBL" id="KAK2664885.1"/>
    </source>
</evidence>
<comment type="similarity">
    <text evidence="2 7">Belongs to the plant cysteine rich small secretory peptide family. Epidermal patterning factor subfamily.</text>
</comment>
<evidence type="ECO:0000256" key="4">
    <source>
        <dbReference type="ARBA" id="ARBA00022525"/>
    </source>
</evidence>
<evidence type="ECO:0000256" key="7">
    <source>
        <dbReference type="RuleBase" id="RU367102"/>
    </source>
</evidence>
<proteinExistence type="inferred from homology"/>
<gene>
    <name evidence="8" type="ORF">Ddye_003459</name>
</gene>
<dbReference type="Pfam" id="PF17181">
    <property type="entry name" value="EPF"/>
    <property type="match status" value="1"/>
</dbReference>
<dbReference type="AlphaFoldDB" id="A0AAE0CVD3"/>
<evidence type="ECO:0000256" key="1">
    <source>
        <dbReference type="ARBA" id="ARBA00004613"/>
    </source>
</evidence>
<evidence type="ECO:0000256" key="3">
    <source>
        <dbReference type="ARBA" id="ARBA00022473"/>
    </source>
</evidence>
<accession>A0AAE0CVD3</accession>
<dbReference type="Proteomes" id="UP001280121">
    <property type="component" value="Unassembled WGS sequence"/>
</dbReference>
<sequence>MEPKSNLKTVVITLFILTLLIQFSCSARSRKKASSPSPAPVIIISEEPLFIGRNEKRRRGSMPANCHGVCNQCIPCMPVEVSVRTMESEEDLYYPLLWKCTCHNHTFSP</sequence>
<evidence type="ECO:0000313" key="9">
    <source>
        <dbReference type="Proteomes" id="UP001280121"/>
    </source>
</evidence>
<evidence type="ECO:0000256" key="5">
    <source>
        <dbReference type="ARBA" id="ARBA00022729"/>
    </source>
</evidence>
<keyword evidence="3 7" id="KW-0217">Developmental protein</keyword>
<feature type="chain" id="PRO_5041777333" description="Epidermal patterning factor-like protein" evidence="7">
    <location>
        <begin position="27"/>
        <end position="109"/>
    </location>
</feature>
<feature type="signal peptide" evidence="7">
    <location>
        <begin position="1"/>
        <end position="26"/>
    </location>
</feature>
<dbReference type="InterPro" id="IPR039455">
    <property type="entry name" value="EPFL"/>
</dbReference>